<comment type="caution">
    <text evidence="1">The sequence shown here is derived from an EMBL/GenBank/DDBJ whole genome shotgun (WGS) entry which is preliminary data.</text>
</comment>
<proteinExistence type="predicted"/>
<reference evidence="2" key="1">
    <citation type="journal article" date="2019" name="Int. J. Syst. Evol. Microbiol.">
        <title>The Global Catalogue of Microorganisms (GCM) 10K type strain sequencing project: providing services to taxonomists for standard genome sequencing and annotation.</title>
        <authorList>
            <consortium name="The Broad Institute Genomics Platform"/>
            <consortium name="The Broad Institute Genome Sequencing Center for Infectious Disease"/>
            <person name="Wu L."/>
            <person name="Ma J."/>
        </authorList>
    </citation>
    <scope>NUCLEOTIDE SEQUENCE [LARGE SCALE GENOMIC DNA]</scope>
    <source>
        <strain evidence="2">CCUG 61484</strain>
    </source>
</reference>
<sequence>MKTFTLPHINTNYSFKKGADTSHTLQVSSASDQDKHTLTPTEYVMGVLGEGLKQNFLGADINMEFLTLMVRSYANESVKAVKKIMKKAANGKQPNQTSI</sequence>
<organism evidence="1 2">
    <name type="scientific">Mucilaginibacter litoreus</name>
    <dbReference type="NCBI Taxonomy" id="1048221"/>
    <lineage>
        <taxon>Bacteria</taxon>
        <taxon>Pseudomonadati</taxon>
        <taxon>Bacteroidota</taxon>
        <taxon>Sphingobacteriia</taxon>
        <taxon>Sphingobacteriales</taxon>
        <taxon>Sphingobacteriaceae</taxon>
        <taxon>Mucilaginibacter</taxon>
    </lineage>
</organism>
<dbReference type="EMBL" id="JBHTHZ010000005">
    <property type="protein sequence ID" value="MFD0793798.1"/>
    <property type="molecule type" value="Genomic_DNA"/>
</dbReference>
<protein>
    <submittedName>
        <fullName evidence="1">Uncharacterized protein</fullName>
    </submittedName>
</protein>
<accession>A0ABW3ASS7</accession>
<gene>
    <name evidence="1" type="ORF">ACFQZX_09220</name>
</gene>
<dbReference type="Proteomes" id="UP001597010">
    <property type="component" value="Unassembled WGS sequence"/>
</dbReference>
<evidence type="ECO:0000313" key="2">
    <source>
        <dbReference type="Proteomes" id="UP001597010"/>
    </source>
</evidence>
<keyword evidence="2" id="KW-1185">Reference proteome</keyword>
<evidence type="ECO:0000313" key="1">
    <source>
        <dbReference type="EMBL" id="MFD0793798.1"/>
    </source>
</evidence>
<dbReference type="RefSeq" id="WP_377114120.1">
    <property type="nucleotide sequence ID" value="NZ_JBHTHZ010000005.1"/>
</dbReference>
<name>A0ABW3ASS7_9SPHI</name>